<gene>
    <name evidence="1" type="ORF">B0T45_06410</name>
</gene>
<dbReference type="EMBL" id="MUKV01000005">
    <property type="protein sequence ID" value="OQS42413.1"/>
    <property type="molecule type" value="Genomic_DNA"/>
</dbReference>
<dbReference type="Proteomes" id="UP000192721">
    <property type="component" value="Unassembled WGS sequence"/>
</dbReference>
<dbReference type="InterPro" id="IPR021365">
    <property type="entry name" value="DUF2891"/>
</dbReference>
<organism evidence="1 2">
    <name type="scientific">Chromobacterium haemolyticum</name>
    <dbReference type="NCBI Taxonomy" id="394935"/>
    <lineage>
        <taxon>Bacteria</taxon>
        <taxon>Pseudomonadati</taxon>
        <taxon>Pseudomonadota</taxon>
        <taxon>Betaproteobacteria</taxon>
        <taxon>Neisseriales</taxon>
        <taxon>Chromobacteriaceae</taxon>
        <taxon>Chromobacterium</taxon>
    </lineage>
</organism>
<dbReference type="RefSeq" id="WP_081554968.1">
    <property type="nucleotide sequence ID" value="NZ_MUKV01000005.1"/>
</dbReference>
<evidence type="ECO:0000313" key="2">
    <source>
        <dbReference type="Proteomes" id="UP000192721"/>
    </source>
</evidence>
<evidence type="ECO:0000313" key="1">
    <source>
        <dbReference type="EMBL" id="OQS42413.1"/>
    </source>
</evidence>
<name>A0A1W0D644_9NEIS</name>
<dbReference type="Pfam" id="PF11199">
    <property type="entry name" value="DUF2891"/>
    <property type="match status" value="1"/>
</dbReference>
<sequence>MNPQQASALAALPLAGLVREYPNFLSHLLNGPDDARTPRSLHPVFYGCYDWHSAVHGFWLLARLARRFPRLPEQADIAALFASHFSPQAFQAEADYFAAPGRTSFERPYGWAWLLALAQELEVWEAPQSGQWREAMRPLLTLIRQRWLTFLPLQDYPIRSGGHANTAFALLLSLDYARAAADAELAQALEAAARRYFLSDADYPARLEPSGDDFLSPCLCQALLLSRLLPAEPFRDWLRAFLPDFPRNAVLLSPVKVSNGSDPKIGHLIGLNLSRAWCLRQLTAALPADDAWGALLGQSARAHLDAGLPHVVSGHYTGEHWLGTFALLALDEGELE</sequence>
<comment type="caution">
    <text evidence="1">The sequence shown here is derived from an EMBL/GenBank/DDBJ whole genome shotgun (WGS) entry which is preliminary data.</text>
</comment>
<dbReference type="AlphaFoldDB" id="A0A1W0D644"/>
<reference evidence="1 2" key="1">
    <citation type="submission" date="2017-02" db="EMBL/GenBank/DDBJ databases">
        <title>Chromobacterium haemolyticum H5244.</title>
        <authorList>
            <person name="Gulvik C.A."/>
        </authorList>
    </citation>
    <scope>NUCLEOTIDE SEQUENCE [LARGE SCALE GENOMIC DNA]</scope>
    <source>
        <strain evidence="1 2">H5244</strain>
    </source>
</reference>
<proteinExistence type="predicted"/>
<evidence type="ECO:0008006" key="3">
    <source>
        <dbReference type="Google" id="ProtNLM"/>
    </source>
</evidence>
<accession>A0A1W0D644</accession>
<protein>
    <recommendedName>
        <fullName evidence="3">DUF2891 domain-containing protein</fullName>
    </recommendedName>
</protein>